<dbReference type="EMBL" id="RHPJ01000003">
    <property type="protein sequence ID" value="TGO04836.1"/>
    <property type="molecule type" value="Genomic_DNA"/>
</dbReference>
<name>A0A4Z1DZ63_9MICO</name>
<feature type="transmembrane region" description="Helical" evidence="2">
    <location>
        <begin position="116"/>
        <end position="135"/>
    </location>
</feature>
<protein>
    <submittedName>
        <fullName evidence="3">Putative membrane protein</fullName>
    </submittedName>
</protein>
<evidence type="ECO:0000313" key="3">
    <source>
        <dbReference type="EMBL" id="TGO04836.1"/>
    </source>
</evidence>
<gene>
    <name evidence="3" type="ORF">SERN_2429</name>
</gene>
<keyword evidence="4" id="KW-1185">Reference proteome</keyword>
<keyword evidence="2" id="KW-0812">Transmembrane</keyword>
<dbReference type="OrthoDB" id="4965668at2"/>
<keyword evidence="2" id="KW-0472">Membrane</keyword>
<sequence>MSNREGPEVGPDPDSSDASEPESTGGTEGVVGGGDGGGDDRGDADDRSRAERDWDAEWRSITSDLTPPRRSYLVSDTPVVGAAQGPRDYTPTEDPDEDAFVPVPVEHAPMDRLTRLAWTAIVAGPVLMLLAVVAFDRAPTWYVATCLGIFLTGCVIGFTRLPARRDDDRGDGAAL</sequence>
<feature type="compositionally biased region" description="Gly residues" evidence="1">
    <location>
        <begin position="26"/>
        <end position="36"/>
    </location>
</feature>
<keyword evidence="2" id="KW-1133">Transmembrane helix</keyword>
<feature type="region of interest" description="Disordered" evidence="1">
    <location>
        <begin position="1"/>
        <end position="99"/>
    </location>
</feature>
<feature type="compositionally biased region" description="Basic and acidic residues" evidence="1">
    <location>
        <begin position="38"/>
        <end position="58"/>
    </location>
</feature>
<feature type="transmembrane region" description="Helical" evidence="2">
    <location>
        <begin position="141"/>
        <end position="159"/>
    </location>
</feature>
<dbReference type="AlphaFoldDB" id="A0A4Z1DZ63"/>
<proteinExistence type="predicted"/>
<comment type="caution">
    <text evidence="3">The sequence shown here is derived from an EMBL/GenBank/DDBJ whole genome shotgun (WGS) entry which is preliminary data.</text>
</comment>
<reference evidence="3 4" key="1">
    <citation type="submission" date="2018-11" db="EMBL/GenBank/DDBJ databases">
        <title>Complete genome sequencing of the Actinobacteria Serinibacter sp. K3-2.</title>
        <authorList>
            <person name="Rakitin A.L."/>
            <person name="Beletsky A.V."/>
            <person name="Mardanov A.V."/>
            <person name="Ravin N.V."/>
            <person name="Gromova A.S."/>
            <person name="Filippova S.N."/>
            <person name="Gal'Chenko V.F."/>
        </authorList>
    </citation>
    <scope>NUCLEOTIDE SEQUENCE [LARGE SCALE GENOMIC DNA]</scope>
    <source>
        <strain evidence="3 4">K3-2</strain>
    </source>
</reference>
<dbReference type="Proteomes" id="UP000297318">
    <property type="component" value="Unassembled WGS sequence"/>
</dbReference>
<accession>A0A4Z1DZ63</accession>
<dbReference type="RefSeq" id="WP_135850371.1">
    <property type="nucleotide sequence ID" value="NZ_RHPJ01000003.1"/>
</dbReference>
<evidence type="ECO:0000256" key="2">
    <source>
        <dbReference type="SAM" id="Phobius"/>
    </source>
</evidence>
<organism evidence="3 4">
    <name type="scientific">Serinibacter arcticus</name>
    <dbReference type="NCBI Taxonomy" id="1655435"/>
    <lineage>
        <taxon>Bacteria</taxon>
        <taxon>Bacillati</taxon>
        <taxon>Actinomycetota</taxon>
        <taxon>Actinomycetes</taxon>
        <taxon>Micrococcales</taxon>
        <taxon>Beutenbergiaceae</taxon>
        <taxon>Serinibacter</taxon>
    </lineage>
</organism>
<evidence type="ECO:0000256" key="1">
    <source>
        <dbReference type="SAM" id="MobiDB-lite"/>
    </source>
</evidence>
<evidence type="ECO:0000313" key="4">
    <source>
        <dbReference type="Proteomes" id="UP000297318"/>
    </source>
</evidence>